<dbReference type="RefSeq" id="WP_146568607.1">
    <property type="nucleotide sequence ID" value="NZ_SIHJ01000005.1"/>
</dbReference>
<dbReference type="PANTHER" id="PTHR30469">
    <property type="entry name" value="MULTIDRUG RESISTANCE PROTEIN MDTA"/>
    <property type="match status" value="1"/>
</dbReference>
<feature type="chain" id="PRO_5022856046" evidence="1">
    <location>
        <begin position="22"/>
        <end position="328"/>
    </location>
</feature>
<sequence precursor="true">MPASRPTALACLLLGCSMVSAQPGRYELPAEQPAARANNNAVVLNNCGVKLIDPVELPAPEAGVLIFQGVREGTRVKSEDVIAKIDTRMQEMDKKVATYKYHAAVKKANDDIEIRYAEKAKEVAVAELEEVEGVREKYEKAISDPQYRKAKLEAERSVLAIDKAANDRKLALLEAYVARGEVESAELMIERRTVRAPFDGEITKVYRHQQEWVNPGDPIARLIRMDTLEVSGEVSLNDYSPAEIKGCEVTVTAPSTHGEVKAVGRIVSYDPNLHLGANGQHFTVRAEIANRSKNGEWVMLPNMTATMTIHLGTGGVSTGRTPAVEAQR</sequence>
<dbReference type="PROSITE" id="PS51257">
    <property type="entry name" value="PROKAR_LIPOPROTEIN"/>
    <property type="match status" value="1"/>
</dbReference>
<evidence type="ECO:0000256" key="1">
    <source>
        <dbReference type="SAM" id="SignalP"/>
    </source>
</evidence>
<comment type="caution">
    <text evidence="2">The sequence shown here is derived from an EMBL/GenBank/DDBJ whole genome shotgun (WGS) entry which is preliminary data.</text>
</comment>
<evidence type="ECO:0000313" key="3">
    <source>
        <dbReference type="Proteomes" id="UP000316714"/>
    </source>
</evidence>
<dbReference type="GO" id="GO:1990281">
    <property type="term" value="C:efflux pump complex"/>
    <property type="evidence" value="ECO:0007669"/>
    <property type="project" value="TreeGrafter"/>
</dbReference>
<name>A0A5C5UXP8_9BACT</name>
<dbReference type="OrthoDB" id="259511at2"/>
<feature type="signal peptide" evidence="1">
    <location>
        <begin position="1"/>
        <end position="21"/>
    </location>
</feature>
<keyword evidence="3" id="KW-1185">Reference proteome</keyword>
<reference evidence="2 3" key="1">
    <citation type="submission" date="2019-02" db="EMBL/GenBank/DDBJ databases">
        <title>Deep-cultivation of Planctomycetes and their phenomic and genomic characterization uncovers novel biology.</title>
        <authorList>
            <person name="Wiegand S."/>
            <person name="Jogler M."/>
            <person name="Boedeker C."/>
            <person name="Pinto D."/>
            <person name="Vollmers J."/>
            <person name="Rivas-Marin E."/>
            <person name="Kohn T."/>
            <person name="Peeters S.H."/>
            <person name="Heuer A."/>
            <person name="Rast P."/>
            <person name="Oberbeckmann S."/>
            <person name="Bunk B."/>
            <person name="Jeske O."/>
            <person name="Meyerdierks A."/>
            <person name="Storesund J.E."/>
            <person name="Kallscheuer N."/>
            <person name="Luecker S."/>
            <person name="Lage O.M."/>
            <person name="Pohl T."/>
            <person name="Merkel B.J."/>
            <person name="Hornburger P."/>
            <person name="Mueller R.-W."/>
            <person name="Bruemmer F."/>
            <person name="Labrenz M."/>
            <person name="Spormann A.M."/>
            <person name="Op Den Camp H."/>
            <person name="Overmann J."/>
            <person name="Amann R."/>
            <person name="Jetten M.S.M."/>
            <person name="Mascher T."/>
            <person name="Medema M.H."/>
            <person name="Devos D.P."/>
            <person name="Kaster A.-K."/>
            <person name="Ovreas L."/>
            <person name="Rohde M."/>
            <person name="Galperin M.Y."/>
            <person name="Jogler C."/>
        </authorList>
    </citation>
    <scope>NUCLEOTIDE SEQUENCE [LARGE SCALE GENOMIC DNA]</scope>
    <source>
        <strain evidence="2 3">KOR34</strain>
    </source>
</reference>
<dbReference type="Gene3D" id="2.40.50.100">
    <property type="match status" value="1"/>
</dbReference>
<dbReference type="SUPFAM" id="SSF111369">
    <property type="entry name" value="HlyD-like secretion proteins"/>
    <property type="match status" value="1"/>
</dbReference>
<accession>A0A5C5UXP8</accession>
<dbReference type="GO" id="GO:0015562">
    <property type="term" value="F:efflux transmembrane transporter activity"/>
    <property type="evidence" value="ECO:0007669"/>
    <property type="project" value="TreeGrafter"/>
</dbReference>
<organism evidence="2 3">
    <name type="scientific">Posidoniimonas corsicana</name>
    <dbReference type="NCBI Taxonomy" id="1938618"/>
    <lineage>
        <taxon>Bacteria</taxon>
        <taxon>Pseudomonadati</taxon>
        <taxon>Planctomycetota</taxon>
        <taxon>Planctomycetia</taxon>
        <taxon>Pirellulales</taxon>
        <taxon>Lacipirellulaceae</taxon>
        <taxon>Posidoniimonas</taxon>
    </lineage>
</organism>
<keyword evidence="1" id="KW-0732">Signal</keyword>
<protein>
    <submittedName>
        <fullName evidence="2">HlyD family secretion protein</fullName>
    </submittedName>
</protein>
<dbReference type="Proteomes" id="UP000316714">
    <property type="component" value="Unassembled WGS sequence"/>
</dbReference>
<proteinExistence type="predicted"/>
<gene>
    <name evidence="2" type="ORF">KOR34_48000</name>
</gene>
<dbReference type="Gene3D" id="2.40.30.170">
    <property type="match status" value="1"/>
</dbReference>
<dbReference type="EMBL" id="SIHJ01000005">
    <property type="protein sequence ID" value="TWT30242.1"/>
    <property type="molecule type" value="Genomic_DNA"/>
</dbReference>
<dbReference type="PANTHER" id="PTHR30469:SF15">
    <property type="entry name" value="HLYD FAMILY OF SECRETION PROTEINS"/>
    <property type="match status" value="1"/>
</dbReference>
<evidence type="ECO:0000313" key="2">
    <source>
        <dbReference type="EMBL" id="TWT30242.1"/>
    </source>
</evidence>
<dbReference type="AlphaFoldDB" id="A0A5C5UXP8"/>